<feature type="transmembrane region" description="Helical" evidence="7">
    <location>
        <begin position="204"/>
        <end position="220"/>
    </location>
</feature>
<evidence type="ECO:0000259" key="8">
    <source>
        <dbReference type="PROSITE" id="PS50887"/>
    </source>
</evidence>
<comment type="caution">
    <text evidence="9">The sequence shown here is derived from an EMBL/GenBank/DDBJ whole genome shotgun (WGS) entry which is preliminary data.</text>
</comment>
<dbReference type="SMART" id="SM00267">
    <property type="entry name" value="GGDEF"/>
    <property type="match status" value="1"/>
</dbReference>
<dbReference type="InterPro" id="IPR007895">
    <property type="entry name" value="MASE1"/>
</dbReference>
<evidence type="ECO:0000313" key="9">
    <source>
        <dbReference type="EMBL" id="MEZ0164777.1"/>
    </source>
</evidence>
<dbReference type="RefSeq" id="WP_370441024.1">
    <property type="nucleotide sequence ID" value="NZ_JBGFTU010000008.1"/>
</dbReference>
<reference evidence="9 10" key="1">
    <citation type="submission" date="2024-07" db="EMBL/GenBank/DDBJ databases">
        <authorList>
            <person name="Thanompreechachai J."/>
            <person name="Duangmal K."/>
        </authorList>
    </citation>
    <scope>NUCLEOTIDE SEQUENCE [LARGE SCALE GENOMIC DNA]</scope>
    <source>
        <strain evidence="9 10">LSe6-4</strain>
    </source>
</reference>
<dbReference type="PANTHER" id="PTHR44757">
    <property type="entry name" value="DIGUANYLATE CYCLASE DGCP"/>
    <property type="match status" value="1"/>
</dbReference>
<dbReference type="PROSITE" id="PS50887">
    <property type="entry name" value="GGDEF"/>
    <property type="match status" value="1"/>
</dbReference>
<keyword evidence="9" id="KW-0808">Transferase</keyword>
<feature type="transmembrane region" description="Helical" evidence="7">
    <location>
        <begin position="104"/>
        <end position="125"/>
    </location>
</feature>
<comment type="subcellular location">
    <subcellularLocation>
        <location evidence="1">Cell membrane</location>
        <topology evidence="1">Multi-pass membrane protein</topology>
    </subcellularLocation>
</comment>
<gene>
    <name evidence="9" type="ORF">AB2L27_08365</name>
</gene>
<evidence type="ECO:0000313" key="10">
    <source>
        <dbReference type="Proteomes" id="UP001565927"/>
    </source>
</evidence>
<sequence>MIVRAPQGRTGEAARTTRPPAPVRGGGLRLAVTTALLVTLLTSLMPALAHTHDLTGVLWWPAAGAALGLAARRPARRWWCVAGTLVGSALATHLLPVGGVQVPVFASAQALQCGVGAALISALGRGESARLRRGRDAWRFTAGAGAGVGAATLLVQTADPAAGGPYALAQLLGILLVAPLLLLPPSSWVPRTADRRRSRAATSEWALVLTLSAAVSAAVFQNPARGPWAFLVIVSILWGAARLGVGRALTCQLVVAVVATTGTARGLGPYGEGPQGSLALQALLFVSGAVALVMSLVVCSRERAAVTAERREEVFRRTFDDALLGVALLRLRPDGSAVVARVNERLESMLGTTVPVGSDWSEQVHPDHRETFVTAVSEMALEVGRGRQAHWHTELQHGDGQVWLELAAAAWPTPGDDGRPGEVGAVVQVADVTQRRLVQRRLREAALHDPLTGLPNRTLLEDRLRHALSAAARSGDRVALLYCDLDDFKPVNDTGGHAAGDHVLIDVAARLSAAVRPGDTVARLGGDEFAVVCPGLPDEASAADVAERVVAAMADPFPVAGWEFRVGISVGLAMADASQDAARVLQQADQAMYAAKGSGKGRVRSAAPSTRTIDLRTAGA</sequence>
<keyword evidence="2" id="KW-1003">Cell membrane</keyword>
<dbReference type="Pfam" id="PF00990">
    <property type="entry name" value="GGDEF"/>
    <property type="match status" value="1"/>
</dbReference>
<protein>
    <submittedName>
        <fullName evidence="9">Diguanylate cyclase</fullName>
        <ecNumber evidence="9">2.7.7.65</ecNumber>
    </submittedName>
</protein>
<evidence type="ECO:0000256" key="4">
    <source>
        <dbReference type="ARBA" id="ARBA00022989"/>
    </source>
</evidence>
<dbReference type="InterPro" id="IPR052155">
    <property type="entry name" value="Biofilm_reg_signaling"/>
</dbReference>
<feature type="region of interest" description="Disordered" evidence="6">
    <location>
        <begin position="1"/>
        <end position="21"/>
    </location>
</feature>
<keyword evidence="5 7" id="KW-0472">Membrane</keyword>
<feature type="region of interest" description="Disordered" evidence="6">
    <location>
        <begin position="597"/>
        <end position="620"/>
    </location>
</feature>
<dbReference type="CDD" id="cd01949">
    <property type="entry name" value="GGDEF"/>
    <property type="match status" value="1"/>
</dbReference>
<dbReference type="InterPro" id="IPR035965">
    <property type="entry name" value="PAS-like_dom_sf"/>
</dbReference>
<dbReference type="EMBL" id="JBGFTU010000008">
    <property type="protein sequence ID" value="MEZ0164777.1"/>
    <property type="molecule type" value="Genomic_DNA"/>
</dbReference>
<dbReference type="NCBIfam" id="TIGR00254">
    <property type="entry name" value="GGDEF"/>
    <property type="match status" value="1"/>
</dbReference>
<feature type="transmembrane region" description="Helical" evidence="7">
    <location>
        <begin position="248"/>
        <end position="267"/>
    </location>
</feature>
<feature type="transmembrane region" description="Helical" evidence="7">
    <location>
        <begin position="279"/>
        <end position="300"/>
    </location>
</feature>
<evidence type="ECO:0000256" key="3">
    <source>
        <dbReference type="ARBA" id="ARBA00022692"/>
    </source>
</evidence>
<dbReference type="InterPro" id="IPR029787">
    <property type="entry name" value="Nucleotide_cyclase"/>
</dbReference>
<name>A0ABV4GZM8_9ACTN</name>
<dbReference type="PANTHER" id="PTHR44757:SF2">
    <property type="entry name" value="BIOFILM ARCHITECTURE MAINTENANCE PROTEIN MBAA"/>
    <property type="match status" value="1"/>
</dbReference>
<feature type="transmembrane region" description="Helical" evidence="7">
    <location>
        <begin position="226"/>
        <end position="241"/>
    </location>
</feature>
<dbReference type="SUPFAM" id="SSF55785">
    <property type="entry name" value="PYP-like sensor domain (PAS domain)"/>
    <property type="match status" value="1"/>
</dbReference>
<evidence type="ECO:0000256" key="5">
    <source>
        <dbReference type="ARBA" id="ARBA00023136"/>
    </source>
</evidence>
<dbReference type="InterPro" id="IPR000160">
    <property type="entry name" value="GGDEF_dom"/>
</dbReference>
<dbReference type="InterPro" id="IPR043128">
    <property type="entry name" value="Rev_trsase/Diguanyl_cyclase"/>
</dbReference>
<organism evidence="9 10">
    <name type="scientific">Kineococcus halophytocola</name>
    <dbReference type="NCBI Taxonomy" id="3234027"/>
    <lineage>
        <taxon>Bacteria</taxon>
        <taxon>Bacillati</taxon>
        <taxon>Actinomycetota</taxon>
        <taxon>Actinomycetes</taxon>
        <taxon>Kineosporiales</taxon>
        <taxon>Kineosporiaceae</taxon>
        <taxon>Kineococcus</taxon>
    </lineage>
</organism>
<dbReference type="Gene3D" id="3.30.450.20">
    <property type="entry name" value="PAS domain"/>
    <property type="match status" value="1"/>
</dbReference>
<evidence type="ECO:0000256" key="7">
    <source>
        <dbReference type="SAM" id="Phobius"/>
    </source>
</evidence>
<keyword evidence="3 7" id="KW-0812">Transmembrane</keyword>
<evidence type="ECO:0000256" key="1">
    <source>
        <dbReference type="ARBA" id="ARBA00004651"/>
    </source>
</evidence>
<feature type="transmembrane region" description="Helical" evidence="7">
    <location>
        <begin position="137"/>
        <end position="158"/>
    </location>
</feature>
<dbReference type="Pfam" id="PF05231">
    <property type="entry name" value="MASE1"/>
    <property type="match status" value="1"/>
</dbReference>
<feature type="transmembrane region" description="Helical" evidence="7">
    <location>
        <begin position="28"/>
        <end position="48"/>
    </location>
</feature>
<feature type="domain" description="GGDEF" evidence="8">
    <location>
        <begin position="476"/>
        <end position="608"/>
    </location>
</feature>
<evidence type="ECO:0000256" key="2">
    <source>
        <dbReference type="ARBA" id="ARBA00022475"/>
    </source>
</evidence>
<proteinExistence type="predicted"/>
<dbReference type="SUPFAM" id="SSF55073">
    <property type="entry name" value="Nucleotide cyclase"/>
    <property type="match status" value="1"/>
</dbReference>
<keyword evidence="10" id="KW-1185">Reference proteome</keyword>
<evidence type="ECO:0000256" key="6">
    <source>
        <dbReference type="SAM" id="MobiDB-lite"/>
    </source>
</evidence>
<dbReference type="Proteomes" id="UP001565927">
    <property type="component" value="Unassembled WGS sequence"/>
</dbReference>
<dbReference type="EC" id="2.7.7.65" evidence="9"/>
<accession>A0ABV4GZM8</accession>
<dbReference type="Gene3D" id="3.30.70.270">
    <property type="match status" value="1"/>
</dbReference>
<keyword evidence="9" id="KW-0548">Nucleotidyltransferase</keyword>
<feature type="transmembrane region" description="Helical" evidence="7">
    <location>
        <begin position="54"/>
        <end position="71"/>
    </location>
</feature>
<dbReference type="GO" id="GO:0052621">
    <property type="term" value="F:diguanylate cyclase activity"/>
    <property type="evidence" value="ECO:0007669"/>
    <property type="project" value="UniProtKB-EC"/>
</dbReference>
<keyword evidence="4 7" id="KW-1133">Transmembrane helix</keyword>
<feature type="transmembrane region" description="Helical" evidence="7">
    <location>
        <begin position="164"/>
        <end position="183"/>
    </location>
</feature>
<feature type="transmembrane region" description="Helical" evidence="7">
    <location>
        <begin position="78"/>
        <end position="98"/>
    </location>
</feature>